<reference evidence="2" key="1">
    <citation type="submission" date="2017-09" db="EMBL/GenBank/DDBJ databases">
        <title>Depth-based differentiation of microbial function through sediment-hosted aquifers and enrichment of novel symbionts in the deep terrestrial subsurface.</title>
        <authorList>
            <person name="Probst A.J."/>
            <person name="Ladd B."/>
            <person name="Jarett J.K."/>
            <person name="Geller-Mcgrath D.E."/>
            <person name="Sieber C.M.K."/>
            <person name="Emerson J.B."/>
            <person name="Anantharaman K."/>
            <person name="Thomas B.C."/>
            <person name="Malmstrom R."/>
            <person name="Stieglmeier M."/>
            <person name="Klingl A."/>
            <person name="Woyke T."/>
            <person name="Ryan C.M."/>
            <person name="Banfield J.F."/>
        </authorList>
    </citation>
    <scope>NUCLEOTIDE SEQUENCE [LARGE SCALE GENOMIC DNA]</scope>
</reference>
<accession>A0A2M8KD11</accession>
<evidence type="ECO:0000313" key="1">
    <source>
        <dbReference type="EMBL" id="PJE57822.1"/>
    </source>
</evidence>
<proteinExistence type="predicted"/>
<dbReference type="EMBL" id="PFDW01000078">
    <property type="protein sequence ID" value="PJE57822.1"/>
    <property type="molecule type" value="Genomic_DNA"/>
</dbReference>
<sequence length="185" mass="21430">MTRVIRIYNTGTVHYLKQKNVTYSGLIPKKPLAFRIFANKEDAKVNTWAISIFVDDVEAVNNCATEWIEKNYVEVEMEQCFSAEHINPCALSIESLYDNDIEEVLKTLIKGQIRNFATLEIACEEEKIAFYLECNKGTRNYFATSVKLPSEKFKHYLKKGNRICTLHNPLTKVRGFLLLDKRIKL</sequence>
<evidence type="ECO:0000313" key="2">
    <source>
        <dbReference type="Proteomes" id="UP000231450"/>
    </source>
</evidence>
<name>A0A2M8KD11_9BACT</name>
<comment type="caution">
    <text evidence="1">The sequence shown here is derived from an EMBL/GenBank/DDBJ whole genome shotgun (WGS) entry which is preliminary data.</text>
</comment>
<dbReference type="Proteomes" id="UP000231450">
    <property type="component" value="Unassembled WGS sequence"/>
</dbReference>
<protein>
    <submittedName>
        <fullName evidence="1">Uncharacterized protein</fullName>
    </submittedName>
</protein>
<organism evidence="1 2">
    <name type="scientific">Candidatus Portnoybacteria bacterium CG10_big_fil_rev_8_21_14_0_10_36_7</name>
    <dbReference type="NCBI Taxonomy" id="1974812"/>
    <lineage>
        <taxon>Bacteria</taxon>
        <taxon>Candidatus Portnoyibacteriota</taxon>
    </lineage>
</organism>
<gene>
    <name evidence="1" type="ORF">COU81_04035</name>
</gene>
<dbReference type="AlphaFoldDB" id="A0A2M8KD11"/>